<comment type="caution">
    <text evidence="1">The sequence shown here is derived from an EMBL/GenBank/DDBJ whole genome shotgun (WGS) entry which is preliminary data.</text>
</comment>
<protein>
    <submittedName>
        <fullName evidence="1">Uncharacterized protein</fullName>
    </submittedName>
</protein>
<reference evidence="1 2" key="1">
    <citation type="journal article" date="2019" name="Genome Biol. Evol.">
        <title>Whole-Genome Sequencing of the Giant Devil Catfish, Bagarius yarrelli.</title>
        <authorList>
            <person name="Jiang W."/>
            <person name="Lv Y."/>
            <person name="Cheng L."/>
            <person name="Yang K."/>
            <person name="Chao B."/>
            <person name="Wang X."/>
            <person name="Li Y."/>
            <person name="Pan X."/>
            <person name="You X."/>
            <person name="Zhang Y."/>
            <person name="Yang J."/>
            <person name="Li J."/>
            <person name="Zhang X."/>
            <person name="Liu S."/>
            <person name="Sun C."/>
            <person name="Yang J."/>
            <person name="Shi Q."/>
        </authorList>
    </citation>
    <scope>NUCLEOTIDE SEQUENCE [LARGE SCALE GENOMIC DNA]</scope>
    <source>
        <strain evidence="1">JWS20170419001</strain>
        <tissue evidence="1">Muscle</tissue>
    </source>
</reference>
<sequence length="97" mass="11129">MHRLTNGTSLREFSKIQNIVTMANYLVGGHGFQTRFLQSNLYKATARSQGSQLYSRRNIWQQSNEAGKWVMELALQRVNKASTKIEKPCRLVGQAER</sequence>
<organism evidence="1 2">
    <name type="scientific">Bagarius yarrelli</name>
    <name type="common">Goonch</name>
    <name type="synonym">Bagrus yarrelli</name>
    <dbReference type="NCBI Taxonomy" id="175774"/>
    <lineage>
        <taxon>Eukaryota</taxon>
        <taxon>Metazoa</taxon>
        <taxon>Chordata</taxon>
        <taxon>Craniata</taxon>
        <taxon>Vertebrata</taxon>
        <taxon>Euteleostomi</taxon>
        <taxon>Actinopterygii</taxon>
        <taxon>Neopterygii</taxon>
        <taxon>Teleostei</taxon>
        <taxon>Ostariophysi</taxon>
        <taxon>Siluriformes</taxon>
        <taxon>Sisoridae</taxon>
        <taxon>Sisorinae</taxon>
        <taxon>Bagarius</taxon>
    </lineage>
</organism>
<dbReference type="AlphaFoldDB" id="A0A556V449"/>
<dbReference type="EMBL" id="VCAZ01000114">
    <property type="protein sequence ID" value="TST98575.1"/>
    <property type="molecule type" value="Genomic_DNA"/>
</dbReference>
<evidence type="ECO:0000313" key="2">
    <source>
        <dbReference type="Proteomes" id="UP000319801"/>
    </source>
</evidence>
<keyword evidence="2" id="KW-1185">Reference proteome</keyword>
<gene>
    <name evidence="1" type="ORF">Baya_12654</name>
</gene>
<name>A0A556V449_BAGYA</name>
<accession>A0A556V449</accession>
<dbReference type="Proteomes" id="UP000319801">
    <property type="component" value="Unassembled WGS sequence"/>
</dbReference>
<proteinExistence type="predicted"/>
<evidence type="ECO:0000313" key="1">
    <source>
        <dbReference type="EMBL" id="TST98575.1"/>
    </source>
</evidence>